<dbReference type="EMBL" id="JAHRHJ020003813">
    <property type="protein sequence ID" value="KAH9290439.1"/>
    <property type="molecule type" value="Genomic_DNA"/>
</dbReference>
<organism evidence="1 2">
    <name type="scientific">Taxus chinensis</name>
    <name type="common">Chinese yew</name>
    <name type="synonym">Taxus wallichiana var. chinensis</name>
    <dbReference type="NCBI Taxonomy" id="29808"/>
    <lineage>
        <taxon>Eukaryota</taxon>
        <taxon>Viridiplantae</taxon>
        <taxon>Streptophyta</taxon>
        <taxon>Embryophyta</taxon>
        <taxon>Tracheophyta</taxon>
        <taxon>Spermatophyta</taxon>
        <taxon>Pinopsida</taxon>
        <taxon>Pinidae</taxon>
        <taxon>Conifers II</taxon>
        <taxon>Cupressales</taxon>
        <taxon>Taxaceae</taxon>
        <taxon>Taxus</taxon>
    </lineage>
</organism>
<dbReference type="Proteomes" id="UP000824469">
    <property type="component" value="Unassembled WGS sequence"/>
</dbReference>
<feature type="non-terminal residue" evidence="1">
    <location>
        <position position="1"/>
    </location>
</feature>
<sequence>EELAMKFFRDGRAFDFDGLKQCMSNGYAYLDGMEGWCLHIRRDRCLLLSWCLAKRGRCSCRPFGQIFQDGVWSLPL</sequence>
<proteinExistence type="predicted"/>
<name>A0AA38F2X6_TAXCH</name>
<keyword evidence="2" id="KW-1185">Reference proteome</keyword>
<evidence type="ECO:0000313" key="1">
    <source>
        <dbReference type="EMBL" id="KAH9290439.1"/>
    </source>
</evidence>
<protein>
    <submittedName>
        <fullName evidence="1">Uncharacterized protein</fullName>
    </submittedName>
</protein>
<accession>A0AA38F2X6</accession>
<evidence type="ECO:0000313" key="2">
    <source>
        <dbReference type="Proteomes" id="UP000824469"/>
    </source>
</evidence>
<comment type="caution">
    <text evidence="1">The sequence shown here is derived from an EMBL/GenBank/DDBJ whole genome shotgun (WGS) entry which is preliminary data.</text>
</comment>
<dbReference type="AlphaFoldDB" id="A0AA38F2X6"/>
<gene>
    <name evidence="1" type="ORF">KI387_034556</name>
</gene>
<reference evidence="1 2" key="1">
    <citation type="journal article" date="2021" name="Nat. Plants">
        <title>The Taxus genome provides insights into paclitaxel biosynthesis.</title>
        <authorList>
            <person name="Xiong X."/>
            <person name="Gou J."/>
            <person name="Liao Q."/>
            <person name="Li Y."/>
            <person name="Zhou Q."/>
            <person name="Bi G."/>
            <person name="Li C."/>
            <person name="Du R."/>
            <person name="Wang X."/>
            <person name="Sun T."/>
            <person name="Guo L."/>
            <person name="Liang H."/>
            <person name="Lu P."/>
            <person name="Wu Y."/>
            <person name="Zhang Z."/>
            <person name="Ro D.K."/>
            <person name="Shang Y."/>
            <person name="Huang S."/>
            <person name="Yan J."/>
        </authorList>
    </citation>
    <scope>NUCLEOTIDE SEQUENCE [LARGE SCALE GENOMIC DNA]</scope>
    <source>
        <strain evidence="1">Ta-2019</strain>
    </source>
</reference>